<keyword evidence="3" id="KW-1185">Reference proteome</keyword>
<gene>
    <name evidence="2" type="ORF">B0T26DRAFT_755299</name>
</gene>
<proteinExistence type="predicted"/>
<sequence length="353" mass="38465">MTVNARQTLDDHVVQNAEFAFTYSLEEARGNAALDVEGSLSLDLDIINATGSAKHLNNKNSSTIIKQPIGGTAQVNFSEDVEYLVESLNVSYSDAIAENVSNLDDARRLLPLSILDITLSREIRHLDTFLVTKAAAALRLGAATRFKLTDLMGHDVFQTSFPEIKQQISNVQTAFAVAETEFTQAARHLLPGLRDGTIEYNAKTSELRLAVSVFDQRIRIAEQFIAKNDNEACGLQARVASLLADGLESHLTGLKPQSLTAPAAPRRGLSFGSAAINRVKHPLQSKLESPPTPPSLKSTARKSVQLGLRSETATKRWPCRARALPFAFVPGPIFSRKDGAFPRTTPNEAFTEV</sequence>
<dbReference type="RefSeq" id="XP_060293505.1">
    <property type="nucleotide sequence ID" value="XM_060445942.1"/>
</dbReference>
<dbReference type="Proteomes" id="UP001172101">
    <property type="component" value="Unassembled WGS sequence"/>
</dbReference>
<name>A0AA40A6H0_9PEZI</name>
<dbReference type="GeneID" id="85329212"/>
<dbReference type="EMBL" id="JAUIRO010000006">
    <property type="protein sequence ID" value="KAK0710201.1"/>
    <property type="molecule type" value="Genomic_DNA"/>
</dbReference>
<reference evidence="2" key="1">
    <citation type="submission" date="2023-06" db="EMBL/GenBank/DDBJ databases">
        <title>Genome-scale phylogeny and comparative genomics of the fungal order Sordariales.</title>
        <authorList>
            <consortium name="Lawrence Berkeley National Laboratory"/>
            <person name="Hensen N."/>
            <person name="Bonometti L."/>
            <person name="Westerberg I."/>
            <person name="Brannstrom I.O."/>
            <person name="Guillou S."/>
            <person name="Cros-Aarteil S."/>
            <person name="Calhoun S."/>
            <person name="Haridas S."/>
            <person name="Kuo A."/>
            <person name="Mondo S."/>
            <person name="Pangilinan J."/>
            <person name="Riley R."/>
            <person name="LaButti K."/>
            <person name="Andreopoulos B."/>
            <person name="Lipzen A."/>
            <person name="Chen C."/>
            <person name="Yanf M."/>
            <person name="Daum C."/>
            <person name="Ng V."/>
            <person name="Clum A."/>
            <person name="Steindorff A."/>
            <person name="Ohm R."/>
            <person name="Martin F."/>
            <person name="Silar P."/>
            <person name="Natvig D."/>
            <person name="Lalanne C."/>
            <person name="Gautier V."/>
            <person name="Ament-velasquez S.L."/>
            <person name="Kruys A."/>
            <person name="Hutchinson M.I."/>
            <person name="Powell A.J."/>
            <person name="Barry K."/>
            <person name="Miller A.N."/>
            <person name="Grigoriev I.V."/>
            <person name="Debuchy R."/>
            <person name="Gladieux P."/>
            <person name="Thoren M.H."/>
            <person name="Johannesson H."/>
        </authorList>
    </citation>
    <scope>NUCLEOTIDE SEQUENCE</scope>
    <source>
        <strain evidence="2">SMH2392-1A</strain>
    </source>
</reference>
<evidence type="ECO:0000313" key="3">
    <source>
        <dbReference type="Proteomes" id="UP001172101"/>
    </source>
</evidence>
<evidence type="ECO:0000256" key="1">
    <source>
        <dbReference type="SAM" id="MobiDB-lite"/>
    </source>
</evidence>
<accession>A0AA40A6H0</accession>
<dbReference type="AlphaFoldDB" id="A0AA40A6H0"/>
<feature type="region of interest" description="Disordered" evidence="1">
    <location>
        <begin position="281"/>
        <end position="303"/>
    </location>
</feature>
<organism evidence="2 3">
    <name type="scientific">Lasiosphaeria miniovina</name>
    <dbReference type="NCBI Taxonomy" id="1954250"/>
    <lineage>
        <taxon>Eukaryota</taxon>
        <taxon>Fungi</taxon>
        <taxon>Dikarya</taxon>
        <taxon>Ascomycota</taxon>
        <taxon>Pezizomycotina</taxon>
        <taxon>Sordariomycetes</taxon>
        <taxon>Sordariomycetidae</taxon>
        <taxon>Sordariales</taxon>
        <taxon>Lasiosphaeriaceae</taxon>
        <taxon>Lasiosphaeria</taxon>
    </lineage>
</organism>
<evidence type="ECO:0000313" key="2">
    <source>
        <dbReference type="EMBL" id="KAK0710201.1"/>
    </source>
</evidence>
<comment type="caution">
    <text evidence="2">The sequence shown here is derived from an EMBL/GenBank/DDBJ whole genome shotgun (WGS) entry which is preliminary data.</text>
</comment>
<protein>
    <submittedName>
        <fullName evidence="2">Uncharacterized protein</fullName>
    </submittedName>
</protein>